<dbReference type="InterPro" id="IPR050527">
    <property type="entry name" value="Snail/Krueppel_Znf"/>
</dbReference>
<dbReference type="InterPro" id="IPR013087">
    <property type="entry name" value="Znf_C2H2_type"/>
</dbReference>
<evidence type="ECO:0000313" key="10">
    <source>
        <dbReference type="EMBL" id="UYV75289.1"/>
    </source>
</evidence>
<keyword evidence="11" id="KW-1185">Reference proteome</keyword>
<dbReference type="Proteomes" id="UP001235939">
    <property type="component" value="Chromosome 12"/>
</dbReference>
<evidence type="ECO:0000256" key="8">
    <source>
        <dbReference type="PROSITE-ProRule" id="PRU00042"/>
    </source>
</evidence>
<dbReference type="EMBL" id="CP092874">
    <property type="protein sequence ID" value="UYV75289.1"/>
    <property type="molecule type" value="Genomic_DNA"/>
</dbReference>
<name>A0ABY6L358_9ARAC</name>
<reference evidence="10 11" key="1">
    <citation type="submission" date="2022-01" db="EMBL/GenBank/DDBJ databases">
        <title>A chromosomal length assembly of Cordylochernes scorpioides.</title>
        <authorList>
            <person name="Zeh D."/>
            <person name="Zeh J."/>
        </authorList>
    </citation>
    <scope>NUCLEOTIDE SEQUENCE [LARGE SCALE GENOMIC DNA]</scope>
    <source>
        <strain evidence="10">IN4F17</strain>
        <tissue evidence="10">Whole Body</tissue>
    </source>
</reference>
<comment type="subcellular location">
    <subcellularLocation>
        <location evidence="1">Nucleus</location>
    </subcellularLocation>
</comment>
<dbReference type="PROSITE" id="PS50157">
    <property type="entry name" value="ZINC_FINGER_C2H2_2"/>
    <property type="match status" value="2"/>
</dbReference>
<keyword evidence="3" id="KW-0677">Repeat</keyword>
<evidence type="ECO:0000256" key="4">
    <source>
        <dbReference type="ARBA" id="ARBA00022771"/>
    </source>
</evidence>
<evidence type="ECO:0000256" key="5">
    <source>
        <dbReference type="ARBA" id="ARBA00022833"/>
    </source>
</evidence>
<organism evidence="10 11">
    <name type="scientific">Cordylochernes scorpioides</name>
    <dbReference type="NCBI Taxonomy" id="51811"/>
    <lineage>
        <taxon>Eukaryota</taxon>
        <taxon>Metazoa</taxon>
        <taxon>Ecdysozoa</taxon>
        <taxon>Arthropoda</taxon>
        <taxon>Chelicerata</taxon>
        <taxon>Arachnida</taxon>
        <taxon>Pseudoscorpiones</taxon>
        <taxon>Cheliferoidea</taxon>
        <taxon>Chernetidae</taxon>
        <taxon>Cordylochernes</taxon>
    </lineage>
</organism>
<evidence type="ECO:0000256" key="7">
    <source>
        <dbReference type="ARBA" id="ARBA00037948"/>
    </source>
</evidence>
<keyword evidence="4 8" id="KW-0863">Zinc-finger</keyword>
<dbReference type="SUPFAM" id="SSF57667">
    <property type="entry name" value="beta-beta-alpha zinc fingers"/>
    <property type="match status" value="1"/>
</dbReference>
<proteinExistence type="inferred from homology"/>
<feature type="domain" description="C2H2-type" evidence="9">
    <location>
        <begin position="231"/>
        <end position="258"/>
    </location>
</feature>
<protein>
    <recommendedName>
        <fullName evidence="9">C2H2-type domain-containing protein</fullName>
    </recommendedName>
</protein>
<evidence type="ECO:0000259" key="9">
    <source>
        <dbReference type="PROSITE" id="PS50157"/>
    </source>
</evidence>
<dbReference type="Gene3D" id="3.30.160.60">
    <property type="entry name" value="Classic Zinc Finger"/>
    <property type="match status" value="2"/>
</dbReference>
<keyword evidence="5" id="KW-0862">Zinc</keyword>
<feature type="domain" description="C2H2-type" evidence="9">
    <location>
        <begin position="203"/>
        <end position="230"/>
    </location>
</feature>
<evidence type="ECO:0000256" key="1">
    <source>
        <dbReference type="ARBA" id="ARBA00004123"/>
    </source>
</evidence>
<dbReference type="InterPro" id="IPR036236">
    <property type="entry name" value="Znf_C2H2_sf"/>
</dbReference>
<dbReference type="PROSITE" id="PS00028">
    <property type="entry name" value="ZINC_FINGER_C2H2_1"/>
    <property type="match status" value="2"/>
</dbReference>
<evidence type="ECO:0000256" key="3">
    <source>
        <dbReference type="ARBA" id="ARBA00022737"/>
    </source>
</evidence>
<comment type="similarity">
    <text evidence="7">Belongs to the snail C2H2-type zinc-finger protein family.</text>
</comment>
<dbReference type="Pfam" id="PF00096">
    <property type="entry name" value="zf-C2H2"/>
    <property type="match status" value="1"/>
</dbReference>
<dbReference type="SMART" id="SM00355">
    <property type="entry name" value="ZnF_C2H2"/>
    <property type="match status" value="2"/>
</dbReference>
<evidence type="ECO:0000256" key="2">
    <source>
        <dbReference type="ARBA" id="ARBA00022723"/>
    </source>
</evidence>
<keyword evidence="2" id="KW-0479">Metal-binding</keyword>
<evidence type="ECO:0000313" key="11">
    <source>
        <dbReference type="Proteomes" id="UP001235939"/>
    </source>
</evidence>
<keyword evidence="6" id="KW-0539">Nucleus</keyword>
<dbReference type="PANTHER" id="PTHR24388:SF54">
    <property type="entry name" value="PROTEIN ESCARGOT"/>
    <property type="match status" value="1"/>
</dbReference>
<dbReference type="PANTHER" id="PTHR24388">
    <property type="entry name" value="ZINC FINGER PROTEIN"/>
    <property type="match status" value="1"/>
</dbReference>
<gene>
    <name evidence="10" type="ORF">LAZ67_12003341</name>
</gene>
<accession>A0ABY6L358</accession>
<sequence length="300" mass="34336">MDENKHVLLERCRQLKHRATGQRWKHILFTDKKLFTLEQAHIHQNDSSWSAEVPGTLAIVENTTKIRSQLWYGPVFAPVARLPSLSWIKGSKSTKKGIAATFWKPSYSNGINSTSVMIGRSSINFQAKLTQDWCRAHFPDFITSAELPSYSPDGLGMWSILQARACATSKGLPCKTKYGVVNPEPLRDFSQLLRVSVLQDERLQCDDCGRKFLQKCDLLRHQHTHQGTEPFRCTVCDKGYLRKSDLSTHLRFHRRERPFLCHHCNRGFSQGVVILGETLIDYQQVIHQVVSCRVFPSLDN</sequence>
<evidence type="ECO:0000256" key="6">
    <source>
        <dbReference type="ARBA" id="ARBA00023242"/>
    </source>
</evidence>